<dbReference type="Proteomes" id="UP000695022">
    <property type="component" value="Unplaced"/>
</dbReference>
<feature type="compositionally biased region" description="Polar residues" evidence="1">
    <location>
        <begin position="56"/>
        <end position="65"/>
    </location>
</feature>
<protein>
    <submittedName>
        <fullName evidence="3">Uncharacterized protein LOC106816361</fullName>
    </submittedName>
</protein>
<organism evidence="2 3">
    <name type="scientific">Priapulus caudatus</name>
    <name type="common">Priapulid worm</name>
    <dbReference type="NCBI Taxonomy" id="37621"/>
    <lineage>
        <taxon>Eukaryota</taxon>
        <taxon>Metazoa</taxon>
        <taxon>Ecdysozoa</taxon>
        <taxon>Scalidophora</taxon>
        <taxon>Priapulida</taxon>
        <taxon>Priapulimorpha</taxon>
        <taxon>Priapulimorphida</taxon>
        <taxon>Priapulidae</taxon>
        <taxon>Priapulus</taxon>
    </lineage>
</organism>
<evidence type="ECO:0000313" key="3">
    <source>
        <dbReference type="RefSeq" id="XP_014676434.1"/>
    </source>
</evidence>
<feature type="region of interest" description="Disordered" evidence="1">
    <location>
        <begin position="1"/>
        <end position="165"/>
    </location>
</feature>
<name>A0ABM1EW63_PRICU</name>
<evidence type="ECO:0000256" key="1">
    <source>
        <dbReference type="SAM" id="MobiDB-lite"/>
    </source>
</evidence>
<evidence type="ECO:0000313" key="2">
    <source>
        <dbReference type="Proteomes" id="UP000695022"/>
    </source>
</evidence>
<reference evidence="3" key="1">
    <citation type="submission" date="2025-08" db="UniProtKB">
        <authorList>
            <consortium name="RefSeq"/>
        </authorList>
    </citation>
    <scope>IDENTIFICATION</scope>
</reference>
<feature type="compositionally biased region" description="Basic and acidic residues" evidence="1">
    <location>
        <begin position="31"/>
        <end position="52"/>
    </location>
</feature>
<accession>A0ABM1EW63</accession>
<dbReference type="GeneID" id="106816361"/>
<dbReference type="RefSeq" id="XP_014676434.1">
    <property type="nucleotide sequence ID" value="XM_014820948.1"/>
</dbReference>
<gene>
    <name evidence="3" type="primary">LOC106816361</name>
</gene>
<feature type="non-terminal residue" evidence="3">
    <location>
        <position position="165"/>
    </location>
</feature>
<sequence length="165" mass="18511">MPLIGGPKSKTQSVTATQSLSGSTPEMSTQRSREASCIKMDRRHQVLLDKEPVGSAKSSMTSSSIRRQRRFLTARLDKPPTQKQAMSTPHLERHVFDNASASRLPQDKHSLRGRLGPRPAISDNQMQAGGRPLRERHRAEQPSPYSVSRHRPWIVDAKSRNGRLK</sequence>
<proteinExistence type="predicted"/>
<feature type="compositionally biased region" description="Polar residues" evidence="1">
    <location>
        <begin position="9"/>
        <end position="30"/>
    </location>
</feature>
<keyword evidence="2" id="KW-1185">Reference proteome</keyword>